<proteinExistence type="predicted"/>
<dbReference type="EMBL" id="MVIL01000003">
    <property type="protein sequence ID" value="ORB81852.1"/>
    <property type="molecule type" value="Genomic_DNA"/>
</dbReference>
<dbReference type="Gene3D" id="2.60.120.260">
    <property type="entry name" value="Galactose-binding domain-like"/>
    <property type="match status" value="1"/>
</dbReference>
<reference evidence="1 2" key="1">
    <citation type="submission" date="2017-02" db="EMBL/GenBank/DDBJ databases">
        <title>The new phylogeny of genus Mycobacterium.</title>
        <authorList>
            <person name="Tortoli E."/>
            <person name="Trovato A."/>
            <person name="Cirillo D.M."/>
        </authorList>
    </citation>
    <scope>NUCLEOTIDE SEQUENCE [LARGE SCALE GENOMIC DNA]</scope>
    <source>
        <strain evidence="1 2">CCUG 56329</strain>
    </source>
</reference>
<name>A0ABX3TSR1_9MYCO</name>
<organism evidence="1 2">
    <name type="scientific">Mycobacterium timonense</name>
    <dbReference type="NCBI Taxonomy" id="701043"/>
    <lineage>
        <taxon>Bacteria</taxon>
        <taxon>Bacillati</taxon>
        <taxon>Actinomycetota</taxon>
        <taxon>Actinomycetes</taxon>
        <taxon>Mycobacteriales</taxon>
        <taxon>Mycobacteriaceae</taxon>
        <taxon>Mycobacterium</taxon>
        <taxon>Mycobacterium avium complex (MAC)</taxon>
    </lineage>
</organism>
<accession>A0ABX3TSR1</accession>
<protein>
    <recommendedName>
        <fullName evidence="3">Bacteriophage protein</fullName>
    </recommendedName>
</protein>
<evidence type="ECO:0000313" key="1">
    <source>
        <dbReference type="EMBL" id="ORB81852.1"/>
    </source>
</evidence>
<evidence type="ECO:0008006" key="3">
    <source>
        <dbReference type="Google" id="ProtNLM"/>
    </source>
</evidence>
<keyword evidence="2" id="KW-1185">Reference proteome</keyword>
<evidence type="ECO:0000313" key="2">
    <source>
        <dbReference type="Proteomes" id="UP000192847"/>
    </source>
</evidence>
<comment type="caution">
    <text evidence="1">The sequence shown here is derived from an EMBL/GenBank/DDBJ whole genome shotgun (WGS) entry which is preliminary data.</text>
</comment>
<sequence length="519" mass="57219">MLTYDLDVTNLVIQRNLSDGCDISFDVDPNDPSSYGLDLKSYGQYVHIEKVMLGKRRIWCTGIVQPSDIDENTGILHVKCKGFAAYPKGIPWLEDITKIDVDAFWPVVEIWRHLQEDFPNGNLDVTVTPQESGVEMLAGYAFNGDLLNLNFFALFVRATDKLDCGDYINALARDVPFDYREISEWNADRTNVKKTFQLGYPRLGVIQENLAFVLNENVLSAKPHTETQTDYITDVGVTGWFPGVQYSSELANADPDRLRRYLNEDDAMIDSNERAAAWAHRRLARRQTPPYWETITINPDHPNAPRGSYDVGDTIIVSGYMPWVGFISQEHKIISISDDTTRGVTQLALKAEGAFNYDKIFFPDGSTNIIDNGSFDNNLNGWTATGPGWLWSGTDGNGALGCATIAADGQDHDLVTQAYGVEPFQIFPITVDVKLVGAVSAASDSPAVLLVAQFYDEDQNPTSAYEIDALTGPAGLVPWGKLAGNVETPADSTKVALRLHVDHTLTGGTAKFDNASMAL</sequence>
<dbReference type="Proteomes" id="UP000192847">
    <property type="component" value="Unassembled WGS sequence"/>
</dbReference>
<gene>
    <name evidence="1" type="ORF">BST46_01940</name>
</gene>